<dbReference type="SUPFAM" id="SSF48452">
    <property type="entry name" value="TPR-like"/>
    <property type="match status" value="1"/>
</dbReference>
<keyword evidence="1" id="KW-0732">Signal</keyword>
<feature type="signal peptide" evidence="1">
    <location>
        <begin position="1"/>
        <end position="24"/>
    </location>
</feature>
<protein>
    <submittedName>
        <fullName evidence="2">Uncharacterized protein</fullName>
    </submittedName>
</protein>
<evidence type="ECO:0000256" key="1">
    <source>
        <dbReference type="SAM" id="SignalP"/>
    </source>
</evidence>
<dbReference type="InterPro" id="IPR036737">
    <property type="entry name" value="OmpA-like_sf"/>
</dbReference>
<dbReference type="AlphaFoldDB" id="A0A9D2GRC6"/>
<dbReference type="SUPFAM" id="SSF103088">
    <property type="entry name" value="OmpA-like"/>
    <property type="match status" value="1"/>
</dbReference>
<dbReference type="EMBL" id="DXAW01000097">
    <property type="protein sequence ID" value="HIZ85973.1"/>
    <property type="molecule type" value="Genomic_DNA"/>
</dbReference>
<accession>A0A9D2GRC6</accession>
<dbReference type="Proteomes" id="UP000824115">
    <property type="component" value="Unassembled WGS sequence"/>
</dbReference>
<dbReference type="Gene3D" id="1.25.40.10">
    <property type="entry name" value="Tetratricopeptide repeat domain"/>
    <property type="match status" value="1"/>
</dbReference>
<name>A0A9D2GRC6_9BACT</name>
<reference evidence="2" key="2">
    <citation type="submission" date="2021-04" db="EMBL/GenBank/DDBJ databases">
        <authorList>
            <person name="Gilroy R."/>
        </authorList>
    </citation>
    <scope>NUCLEOTIDE SEQUENCE</scope>
    <source>
        <strain evidence="2">Gambia16-554</strain>
    </source>
</reference>
<dbReference type="InterPro" id="IPR011990">
    <property type="entry name" value="TPR-like_helical_dom_sf"/>
</dbReference>
<proteinExistence type="predicted"/>
<gene>
    <name evidence="2" type="ORF">IAC04_05745</name>
</gene>
<sequence>MNAMKGYIYTICFVLLTAAVPLKAQDNSSGQDSPTYLDRMEWILSDVSMTSDSVTGKRSASVDMAIKWKDRPHARTQHTVCIVPVLISADSSSEFRFAPVYIDGRIRAKAIERRSTLDKRSTARDESCLILETGRKAPETVRYTSSIPYDPAMLDGRLALYETVHGCAECLVETDTLFLAPVLPPYVPQWSSPGFMQSPSGDDKNREKHHTASLEFAVNRAEIRPDYMDNAAALEGIMESIRTALNDTVYTLRAVRFLGFASPDGPERFNTSLARRRAASLADHIKSMDTSIPDSLYIVESGAENWDGFFKAAAADAQLASNPVIAEVKAALREDNRDSCERVLKQDKALYDRLRKDILPGLRRTEYVIEYDLRDFSPEEAEALWQEHPEWLSINELYSVAGLYGKDDPRYLEVLMTAADTYPSDAAATHNAAMALYDKGMVSEAVSLLSGAPFNPETLNTLGIIYCSEKMYQEARSAFSLAAGSGHEGAAHNLSELENIMRQL</sequence>
<feature type="chain" id="PRO_5039323395" evidence="1">
    <location>
        <begin position="25"/>
        <end position="504"/>
    </location>
</feature>
<organism evidence="2 3">
    <name type="scientific">Candidatus Coprenecus stercoravium</name>
    <dbReference type="NCBI Taxonomy" id="2840735"/>
    <lineage>
        <taxon>Bacteria</taxon>
        <taxon>Pseudomonadati</taxon>
        <taxon>Bacteroidota</taxon>
        <taxon>Bacteroidia</taxon>
        <taxon>Bacteroidales</taxon>
        <taxon>Rikenellaceae</taxon>
        <taxon>Rikenellaceae incertae sedis</taxon>
        <taxon>Candidatus Coprenecus</taxon>
    </lineage>
</organism>
<evidence type="ECO:0000313" key="3">
    <source>
        <dbReference type="Proteomes" id="UP000824115"/>
    </source>
</evidence>
<reference evidence="2" key="1">
    <citation type="journal article" date="2021" name="PeerJ">
        <title>Extensive microbial diversity within the chicken gut microbiome revealed by metagenomics and culture.</title>
        <authorList>
            <person name="Gilroy R."/>
            <person name="Ravi A."/>
            <person name="Getino M."/>
            <person name="Pursley I."/>
            <person name="Horton D.L."/>
            <person name="Alikhan N.F."/>
            <person name="Baker D."/>
            <person name="Gharbi K."/>
            <person name="Hall N."/>
            <person name="Watson M."/>
            <person name="Adriaenssens E.M."/>
            <person name="Foster-Nyarko E."/>
            <person name="Jarju S."/>
            <person name="Secka A."/>
            <person name="Antonio M."/>
            <person name="Oren A."/>
            <person name="Chaudhuri R.R."/>
            <person name="La Ragione R."/>
            <person name="Hildebrand F."/>
            <person name="Pallen M.J."/>
        </authorList>
    </citation>
    <scope>NUCLEOTIDE SEQUENCE</scope>
    <source>
        <strain evidence="2">Gambia16-554</strain>
    </source>
</reference>
<dbReference type="Gene3D" id="3.30.1330.60">
    <property type="entry name" value="OmpA-like domain"/>
    <property type="match status" value="1"/>
</dbReference>
<comment type="caution">
    <text evidence="2">The sequence shown here is derived from an EMBL/GenBank/DDBJ whole genome shotgun (WGS) entry which is preliminary data.</text>
</comment>
<evidence type="ECO:0000313" key="2">
    <source>
        <dbReference type="EMBL" id="HIZ85973.1"/>
    </source>
</evidence>